<dbReference type="Gene3D" id="2.30.42.10">
    <property type="match status" value="1"/>
</dbReference>
<evidence type="ECO:0000256" key="2">
    <source>
        <dbReference type="ARBA" id="ARBA00004141"/>
    </source>
</evidence>
<dbReference type="PANTHER" id="PTHR42837:SF2">
    <property type="entry name" value="MEMBRANE METALLOPROTEASE ARASP2, CHLOROPLASTIC-RELATED"/>
    <property type="match status" value="1"/>
</dbReference>
<name>A0ABY7BTB6_9FIRM</name>
<dbReference type="SUPFAM" id="SSF50156">
    <property type="entry name" value="PDZ domain-like"/>
    <property type="match status" value="1"/>
</dbReference>
<reference evidence="13" key="1">
    <citation type="submission" date="2022-12" db="EMBL/GenBank/DDBJ databases">
        <authorList>
            <person name="Bing R.G."/>
            <person name="Willard D.J."/>
            <person name="Manesh M.J.H."/>
            <person name="Laemthong T."/>
            <person name="Crosby J.R."/>
            <person name="Kelly R.M."/>
        </authorList>
    </citation>
    <scope>NUCLEOTIDE SEQUENCE</scope>
    <source>
        <strain evidence="13">DSM 8990</strain>
    </source>
</reference>
<evidence type="ECO:0000256" key="8">
    <source>
        <dbReference type="ARBA" id="ARBA00022989"/>
    </source>
</evidence>
<keyword evidence="5 11" id="KW-0812">Transmembrane</keyword>
<evidence type="ECO:0000256" key="6">
    <source>
        <dbReference type="ARBA" id="ARBA00022801"/>
    </source>
</evidence>
<evidence type="ECO:0000256" key="11">
    <source>
        <dbReference type="RuleBase" id="RU362031"/>
    </source>
</evidence>
<keyword evidence="9 11" id="KW-0482">Metalloprotease</keyword>
<feature type="transmembrane region" description="Helical" evidence="11">
    <location>
        <begin position="274"/>
        <end position="296"/>
    </location>
</feature>
<dbReference type="NCBIfam" id="TIGR00054">
    <property type="entry name" value="RIP metalloprotease RseP"/>
    <property type="match status" value="1"/>
</dbReference>
<evidence type="ECO:0000256" key="7">
    <source>
        <dbReference type="ARBA" id="ARBA00022833"/>
    </source>
</evidence>
<dbReference type="PANTHER" id="PTHR42837">
    <property type="entry name" value="REGULATOR OF SIGMA-E PROTEASE RSEP"/>
    <property type="match status" value="1"/>
</dbReference>
<dbReference type="RefSeq" id="WP_045169160.1">
    <property type="nucleotide sequence ID" value="NZ_CP113865.1"/>
</dbReference>
<evidence type="ECO:0000256" key="3">
    <source>
        <dbReference type="ARBA" id="ARBA00007931"/>
    </source>
</evidence>
<comment type="subcellular location">
    <subcellularLocation>
        <location evidence="2">Membrane</location>
        <topology evidence="2">Multi-pass membrane protein</topology>
    </subcellularLocation>
</comment>
<dbReference type="EC" id="3.4.24.-" evidence="11"/>
<evidence type="ECO:0000259" key="12">
    <source>
        <dbReference type="Pfam" id="PF02163"/>
    </source>
</evidence>
<feature type="domain" description="Peptidase M50" evidence="12">
    <location>
        <begin position="7"/>
        <end position="333"/>
    </location>
</feature>
<protein>
    <recommendedName>
        <fullName evidence="11">Zinc metalloprotease</fullName>
        <ecNumber evidence="11">3.4.24.-</ecNumber>
    </recommendedName>
</protein>
<feature type="transmembrane region" description="Helical" evidence="11">
    <location>
        <begin position="6"/>
        <end position="25"/>
    </location>
</feature>
<gene>
    <name evidence="13" type="primary">rseP</name>
    <name evidence="13" type="ORF">OTK00_000807</name>
</gene>
<keyword evidence="14" id="KW-1185">Reference proteome</keyword>
<feature type="transmembrane region" description="Helical" evidence="11">
    <location>
        <begin position="89"/>
        <end position="114"/>
    </location>
</feature>
<dbReference type="GO" id="GO:0008237">
    <property type="term" value="F:metallopeptidase activity"/>
    <property type="evidence" value="ECO:0007669"/>
    <property type="project" value="UniProtKB-KW"/>
</dbReference>
<organism evidence="13 14">
    <name type="scientific">Caldicellulosiruptor morganii</name>
    <dbReference type="NCBI Taxonomy" id="1387555"/>
    <lineage>
        <taxon>Bacteria</taxon>
        <taxon>Bacillati</taxon>
        <taxon>Bacillota</taxon>
        <taxon>Bacillota incertae sedis</taxon>
        <taxon>Caldicellulosiruptorales</taxon>
        <taxon>Caldicellulosiruptoraceae</taxon>
        <taxon>Caldicellulosiruptor</taxon>
    </lineage>
</organism>
<keyword evidence="8 11" id="KW-1133">Transmembrane helix</keyword>
<feature type="transmembrane region" description="Helical" evidence="11">
    <location>
        <begin position="320"/>
        <end position="340"/>
    </location>
</feature>
<keyword evidence="6 11" id="KW-0378">Hydrolase</keyword>
<dbReference type="InterPro" id="IPR008915">
    <property type="entry name" value="Peptidase_M50"/>
</dbReference>
<dbReference type="InterPro" id="IPR036034">
    <property type="entry name" value="PDZ_sf"/>
</dbReference>
<keyword evidence="11" id="KW-0479">Metal-binding</keyword>
<evidence type="ECO:0000256" key="5">
    <source>
        <dbReference type="ARBA" id="ARBA00022692"/>
    </source>
</evidence>
<dbReference type="Pfam" id="PF02163">
    <property type="entry name" value="Peptidase_M50"/>
    <property type="match status" value="1"/>
</dbReference>
<keyword evidence="7 11" id="KW-0862">Zinc</keyword>
<evidence type="ECO:0000256" key="4">
    <source>
        <dbReference type="ARBA" id="ARBA00022670"/>
    </source>
</evidence>
<sequence>MVNLLIALIVLTIVILIHEFGHFIVCKLSGVIVQEFAIGFGPKIFSIKGKETEYSVRAFLIGGYVRPLGEDQEVDHPRALNNAKVHKRILMVLMGPVMNFVLAIVIMMGIAYFVGFGTNTIDKTEPNFPAHIAGIRPGDRIVEMDGNKVFVWDQVSFYLAVHNMLYKDKPLEVKIQRDGKEYKFYITPKYDPNTKRRLIGISPRISKKNLVDSLYYSIFATYAEIKETIYGVVLMLSGKVSGSEIMGPVGIVKTIGQAANAGFKQNFVSGLLNILWLMQLISVNLGVINLIPFPALDGSRLVFYLYEAIAGKPFNREKEALIHTIGFVLLLLLLVIVTFNDIKNIIMPGR</sequence>
<evidence type="ECO:0000256" key="1">
    <source>
        <dbReference type="ARBA" id="ARBA00001947"/>
    </source>
</evidence>
<dbReference type="InterPro" id="IPR004387">
    <property type="entry name" value="Pept_M50_Zn"/>
</dbReference>
<proteinExistence type="inferred from homology"/>
<evidence type="ECO:0000313" key="14">
    <source>
        <dbReference type="Proteomes" id="UP001164909"/>
    </source>
</evidence>
<keyword evidence="10 11" id="KW-0472">Membrane</keyword>
<accession>A0ABY7BTB6</accession>
<dbReference type="CDD" id="cd23081">
    <property type="entry name" value="cpPDZ_EcRseP-like"/>
    <property type="match status" value="1"/>
</dbReference>
<evidence type="ECO:0000313" key="13">
    <source>
        <dbReference type="EMBL" id="WAM34591.1"/>
    </source>
</evidence>
<dbReference type="CDD" id="cd06163">
    <property type="entry name" value="S2P-M50_PDZ_RseP-like"/>
    <property type="match status" value="1"/>
</dbReference>
<evidence type="ECO:0000256" key="10">
    <source>
        <dbReference type="ARBA" id="ARBA00023136"/>
    </source>
</evidence>
<dbReference type="EMBL" id="CP113865">
    <property type="protein sequence ID" value="WAM34591.1"/>
    <property type="molecule type" value="Genomic_DNA"/>
</dbReference>
<keyword evidence="4" id="KW-0645">Protease</keyword>
<comment type="cofactor">
    <cofactor evidence="1 11">
        <name>Zn(2+)</name>
        <dbReference type="ChEBI" id="CHEBI:29105"/>
    </cofactor>
</comment>
<comment type="similarity">
    <text evidence="3 11">Belongs to the peptidase M50B family.</text>
</comment>
<evidence type="ECO:0000256" key="9">
    <source>
        <dbReference type="ARBA" id="ARBA00023049"/>
    </source>
</evidence>
<dbReference type="Proteomes" id="UP001164909">
    <property type="component" value="Chromosome"/>
</dbReference>